<feature type="transmembrane region" description="Helical" evidence="13">
    <location>
        <begin position="181"/>
        <end position="200"/>
    </location>
</feature>
<comment type="subcellular location">
    <subcellularLocation>
        <location evidence="1">Cell membrane</location>
        <topology evidence="1">Multi-pass membrane protein</topology>
    </subcellularLocation>
</comment>
<dbReference type="PRINTS" id="PR00119">
    <property type="entry name" value="CATATPASE"/>
</dbReference>
<dbReference type="CDD" id="cd00371">
    <property type="entry name" value="HMA"/>
    <property type="match status" value="1"/>
</dbReference>
<dbReference type="GO" id="GO:0016887">
    <property type="term" value="F:ATP hydrolysis activity"/>
    <property type="evidence" value="ECO:0007669"/>
    <property type="project" value="InterPro"/>
</dbReference>
<dbReference type="PROSITE" id="PS00154">
    <property type="entry name" value="ATPASE_E1_E2"/>
    <property type="match status" value="1"/>
</dbReference>
<keyword evidence="17" id="KW-1185">Reference proteome</keyword>
<dbReference type="InterPro" id="IPR006121">
    <property type="entry name" value="HMA_dom"/>
</dbReference>
<keyword evidence="10 13" id="KW-1133">Transmembrane helix</keyword>
<dbReference type="RefSeq" id="WP_106566926.1">
    <property type="nucleotide sequence ID" value="NZ_PYGF01000004.1"/>
</dbReference>
<dbReference type="Pfam" id="PF00702">
    <property type="entry name" value="Hydrolase"/>
    <property type="match status" value="1"/>
</dbReference>
<evidence type="ECO:0000256" key="10">
    <source>
        <dbReference type="ARBA" id="ARBA00022989"/>
    </source>
</evidence>
<evidence type="ECO:0000313" key="17">
    <source>
        <dbReference type="Proteomes" id="UP000240708"/>
    </source>
</evidence>
<dbReference type="Gene3D" id="3.30.70.100">
    <property type="match status" value="1"/>
</dbReference>
<evidence type="ECO:0000256" key="2">
    <source>
        <dbReference type="ARBA" id="ARBA00006024"/>
    </source>
</evidence>
<dbReference type="GO" id="GO:0005524">
    <property type="term" value="F:ATP binding"/>
    <property type="evidence" value="ECO:0007669"/>
    <property type="project" value="InterPro"/>
</dbReference>
<dbReference type="Gene3D" id="3.40.50.1000">
    <property type="entry name" value="HAD superfamily/HAD-like"/>
    <property type="match status" value="1"/>
</dbReference>
<reference evidence="16 17" key="1">
    <citation type="submission" date="2018-03" db="EMBL/GenBank/DDBJ databases">
        <title>Genomic Encyclopedia of Archaeal and Bacterial Type Strains, Phase II (KMG-II): from individual species to whole genera.</title>
        <authorList>
            <person name="Goeker M."/>
        </authorList>
    </citation>
    <scope>NUCLEOTIDE SEQUENCE [LARGE SCALE GENOMIC DNA]</scope>
    <source>
        <strain evidence="16 17">DSM 28057</strain>
    </source>
</reference>
<dbReference type="Proteomes" id="UP000240708">
    <property type="component" value="Unassembled WGS sequence"/>
</dbReference>
<feature type="transmembrane region" description="Helical" evidence="13">
    <location>
        <begin position="756"/>
        <end position="775"/>
    </location>
</feature>
<comment type="similarity">
    <text evidence="2">Belongs to the cation transport ATPase (P-type) (TC 3.A.3) family. Type IB subfamily.</text>
</comment>
<evidence type="ECO:0000256" key="12">
    <source>
        <dbReference type="ARBA" id="ARBA00023136"/>
    </source>
</evidence>
<dbReference type="InterPro" id="IPR036412">
    <property type="entry name" value="HAD-like_sf"/>
</dbReference>
<feature type="transmembrane region" description="Helical" evidence="13">
    <location>
        <begin position="781"/>
        <end position="804"/>
    </location>
</feature>
<feature type="transmembrane region" description="Helical" evidence="13">
    <location>
        <begin position="250"/>
        <end position="272"/>
    </location>
</feature>
<dbReference type="InterPro" id="IPR023298">
    <property type="entry name" value="ATPase_P-typ_TM_dom_sf"/>
</dbReference>
<feature type="domain" description="P-type ATPase A" evidence="14">
    <location>
        <begin position="315"/>
        <end position="408"/>
    </location>
</feature>
<dbReference type="PRINTS" id="PR00943">
    <property type="entry name" value="CUATPASE"/>
</dbReference>
<dbReference type="GO" id="GO:0005886">
    <property type="term" value="C:plasma membrane"/>
    <property type="evidence" value="ECO:0007669"/>
    <property type="project" value="UniProtKB-SubCell"/>
</dbReference>
<sequence>MPNLPNILPDKQTSICYHCGEDCKDEILHYDDKDFCCTGCQLVYEVLSENNLCNYYDIADNPGISQKAVSGRENRFDYLDDEDVINKLIDFQNGGETHITFTIPFIHCASCIWLLENLHKLNPGVISGRVDFIKKKVQVKFLQHKISLKELVQLLSRIGYEPLINLADTEKKQVKGTDKKLISKLAVAGFCFGNMMLFSLPEYFSEAELLGEGFKKTFNYLNVFLALPVFFYSATDYYRSAWLSIQNKAVNMDVPIAIGIVTLFTYSLYDIFILGNEGYMDTLGGLLFFLLIGKYYQQKTYDTLSFDRDYKSYFPIAVTRVVKDEEEVIPLMKLHVGDIIRVRDSELIPADCILLEGEAYIDYSFVTGEEVPVSRKKGELIYAGGRQKGKALTLAVQKSPSQGYLTDLWNNESFDKEKAQGLESLANRISGKFTFIVLFIALASLIFWVWTGQASMGVLAFTSVLIITCPCALAMSTPFTLGNTLRVFGQGKLYLKNAHVIEKLAKIDTVIFDKTGTLTAPSQATVDYVGESLSNESKSLVKAMVNQSNHALSNRINAWLEGVRAVSLQEDVEEITGKGLKTRYKSQEIKLGSAEFVGADQRNLPDGGNIVFFAVDETVLGYFFIQSGLRQGVDQVISSIHQEKEVYLLSGDQDHERHNLQKVFGRGVQMVFNQSPKDKLSFVKRLNHEGRQTLMVGDGLNDAGALRESKVGIAITDRVTNFSPASDAIMDAGMINKLSDFLDFTKTSRNIIKASFGLSFTYNIVGVYFAVQGLVSPLFCAILMPISSISVVVFTTLTINYLAYKRGLKPKIW</sequence>
<feature type="transmembrane region" description="Helical" evidence="13">
    <location>
        <begin position="220"/>
        <end position="238"/>
    </location>
</feature>
<dbReference type="InterPro" id="IPR023299">
    <property type="entry name" value="ATPase_P-typ_cyto_dom_N"/>
</dbReference>
<feature type="transmembrane region" description="Helical" evidence="13">
    <location>
        <begin position="433"/>
        <end position="450"/>
    </location>
</feature>
<dbReference type="PANTHER" id="PTHR43520">
    <property type="entry name" value="ATP7, ISOFORM B"/>
    <property type="match status" value="1"/>
</dbReference>
<evidence type="ECO:0000256" key="3">
    <source>
        <dbReference type="ARBA" id="ARBA00022448"/>
    </source>
</evidence>
<evidence type="ECO:0000256" key="7">
    <source>
        <dbReference type="ARBA" id="ARBA00022723"/>
    </source>
</evidence>
<evidence type="ECO:0000256" key="1">
    <source>
        <dbReference type="ARBA" id="ARBA00004651"/>
    </source>
</evidence>
<dbReference type="SUPFAM" id="SSF56784">
    <property type="entry name" value="HAD-like"/>
    <property type="match status" value="1"/>
</dbReference>
<dbReference type="PANTHER" id="PTHR43520:SF5">
    <property type="entry name" value="CATION-TRANSPORTING P-TYPE ATPASE-RELATED"/>
    <property type="match status" value="1"/>
</dbReference>
<dbReference type="InterPro" id="IPR008250">
    <property type="entry name" value="ATPase_P-typ_transduc_dom_A_sf"/>
</dbReference>
<name>A0A2P8E5X2_9BACT</name>
<evidence type="ECO:0000259" key="15">
    <source>
        <dbReference type="Pfam" id="PF12156"/>
    </source>
</evidence>
<protein>
    <submittedName>
        <fullName evidence="16">Cu+-exporting ATPase</fullName>
    </submittedName>
</protein>
<proteinExistence type="inferred from homology"/>
<comment type="caution">
    <text evidence="16">The sequence shown here is derived from an EMBL/GenBank/DDBJ whole genome shotgun (WGS) entry which is preliminary data.</text>
</comment>
<evidence type="ECO:0000313" key="16">
    <source>
        <dbReference type="EMBL" id="PSL04869.1"/>
    </source>
</evidence>
<keyword evidence="3" id="KW-0813">Transport</keyword>
<gene>
    <name evidence="16" type="ORF">CLV48_10443</name>
</gene>
<feature type="domain" description="Putative metal-binding" evidence="15">
    <location>
        <begin position="16"/>
        <end position="92"/>
    </location>
</feature>
<dbReference type="AlphaFoldDB" id="A0A2P8E5X2"/>
<evidence type="ECO:0000259" key="14">
    <source>
        <dbReference type="Pfam" id="PF00122"/>
    </source>
</evidence>
<keyword evidence="7" id="KW-0479">Metal-binding</keyword>
<dbReference type="InterPro" id="IPR059000">
    <property type="entry name" value="ATPase_P-type_domA"/>
</dbReference>
<evidence type="ECO:0000256" key="4">
    <source>
        <dbReference type="ARBA" id="ARBA00022475"/>
    </source>
</evidence>
<dbReference type="NCBIfam" id="TIGR01494">
    <property type="entry name" value="ATPase_P-type"/>
    <property type="match status" value="1"/>
</dbReference>
<keyword evidence="9" id="KW-1278">Translocase</keyword>
<dbReference type="GO" id="GO:0043682">
    <property type="term" value="F:P-type divalent copper transporter activity"/>
    <property type="evidence" value="ECO:0007669"/>
    <property type="project" value="TreeGrafter"/>
</dbReference>
<dbReference type="EMBL" id="PYGF01000004">
    <property type="protein sequence ID" value="PSL04869.1"/>
    <property type="molecule type" value="Genomic_DNA"/>
</dbReference>
<dbReference type="Pfam" id="PF00122">
    <property type="entry name" value="E1-E2_ATPase"/>
    <property type="match status" value="1"/>
</dbReference>
<keyword evidence="8" id="KW-0460">Magnesium</keyword>
<dbReference type="SUPFAM" id="SSF81653">
    <property type="entry name" value="Calcium ATPase, transduction domain A"/>
    <property type="match status" value="1"/>
</dbReference>
<dbReference type="InterPro" id="IPR021993">
    <property type="entry name" value="ATPase-cat-bd"/>
</dbReference>
<dbReference type="Pfam" id="PF12156">
    <property type="entry name" value="ATPase-cat_bd"/>
    <property type="match status" value="1"/>
</dbReference>
<evidence type="ECO:0000256" key="9">
    <source>
        <dbReference type="ARBA" id="ARBA00022967"/>
    </source>
</evidence>
<dbReference type="OrthoDB" id="1488806at2"/>
<organism evidence="16 17">
    <name type="scientific">Cecembia rubra</name>
    <dbReference type="NCBI Taxonomy" id="1485585"/>
    <lineage>
        <taxon>Bacteria</taxon>
        <taxon>Pseudomonadati</taxon>
        <taxon>Bacteroidota</taxon>
        <taxon>Cytophagia</taxon>
        <taxon>Cytophagales</taxon>
        <taxon>Cyclobacteriaceae</taxon>
        <taxon>Cecembia</taxon>
    </lineage>
</organism>
<evidence type="ECO:0000256" key="8">
    <source>
        <dbReference type="ARBA" id="ARBA00022842"/>
    </source>
</evidence>
<dbReference type="InterPro" id="IPR001757">
    <property type="entry name" value="P_typ_ATPase"/>
</dbReference>
<accession>A0A2P8E5X2</accession>
<keyword evidence="6 13" id="KW-0812">Transmembrane</keyword>
<evidence type="ECO:0000256" key="13">
    <source>
        <dbReference type="SAM" id="Phobius"/>
    </source>
</evidence>
<evidence type="ECO:0000256" key="11">
    <source>
        <dbReference type="ARBA" id="ARBA00023065"/>
    </source>
</evidence>
<dbReference type="Gene3D" id="3.40.1110.10">
    <property type="entry name" value="Calcium-transporting ATPase, cytoplasmic domain N"/>
    <property type="match status" value="1"/>
</dbReference>
<keyword evidence="4" id="KW-1003">Cell membrane</keyword>
<dbReference type="SUPFAM" id="SSF81665">
    <property type="entry name" value="Calcium ATPase, transmembrane domain M"/>
    <property type="match status" value="1"/>
</dbReference>
<keyword evidence="12 13" id="KW-0472">Membrane</keyword>
<dbReference type="InterPro" id="IPR018303">
    <property type="entry name" value="ATPase_P-typ_P_site"/>
</dbReference>
<dbReference type="SUPFAM" id="SSF55008">
    <property type="entry name" value="HMA, heavy metal-associated domain"/>
    <property type="match status" value="1"/>
</dbReference>
<feature type="transmembrane region" description="Helical" evidence="13">
    <location>
        <begin position="278"/>
        <end position="296"/>
    </location>
</feature>
<dbReference type="Gene3D" id="2.70.150.10">
    <property type="entry name" value="Calcium-transporting ATPase, cytoplasmic transduction domain A"/>
    <property type="match status" value="1"/>
</dbReference>
<dbReference type="GO" id="GO:0055070">
    <property type="term" value="P:copper ion homeostasis"/>
    <property type="evidence" value="ECO:0007669"/>
    <property type="project" value="TreeGrafter"/>
</dbReference>
<dbReference type="InterPro" id="IPR023214">
    <property type="entry name" value="HAD_sf"/>
</dbReference>
<dbReference type="InterPro" id="IPR036163">
    <property type="entry name" value="HMA_dom_sf"/>
</dbReference>
<evidence type="ECO:0000256" key="5">
    <source>
        <dbReference type="ARBA" id="ARBA00022553"/>
    </source>
</evidence>
<keyword evidence="5" id="KW-0597">Phosphoprotein</keyword>
<feature type="transmembrane region" description="Helical" evidence="13">
    <location>
        <begin position="456"/>
        <end position="476"/>
    </location>
</feature>
<evidence type="ECO:0000256" key="6">
    <source>
        <dbReference type="ARBA" id="ARBA00022692"/>
    </source>
</evidence>
<keyword evidence="11" id="KW-0406">Ion transport</keyword>
<dbReference type="GO" id="GO:0005507">
    <property type="term" value="F:copper ion binding"/>
    <property type="evidence" value="ECO:0007669"/>
    <property type="project" value="TreeGrafter"/>
</dbReference>